<reference evidence="3 4" key="1">
    <citation type="submission" date="2019-02" db="EMBL/GenBank/DDBJ databases">
        <title>Deep-cultivation of Planctomycetes and their phenomic and genomic characterization uncovers novel biology.</title>
        <authorList>
            <person name="Wiegand S."/>
            <person name="Jogler M."/>
            <person name="Boedeker C."/>
            <person name="Pinto D."/>
            <person name="Vollmers J."/>
            <person name="Rivas-Marin E."/>
            <person name="Kohn T."/>
            <person name="Peeters S.H."/>
            <person name="Heuer A."/>
            <person name="Rast P."/>
            <person name="Oberbeckmann S."/>
            <person name="Bunk B."/>
            <person name="Jeske O."/>
            <person name="Meyerdierks A."/>
            <person name="Storesund J.E."/>
            <person name="Kallscheuer N."/>
            <person name="Luecker S."/>
            <person name="Lage O.M."/>
            <person name="Pohl T."/>
            <person name="Merkel B.J."/>
            <person name="Hornburger P."/>
            <person name="Mueller R.-W."/>
            <person name="Bruemmer F."/>
            <person name="Labrenz M."/>
            <person name="Spormann A.M."/>
            <person name="Op den Camp H."/>
            <person name="Overmann J."/>
            <person name="Amann R."/>
            <person name="Jetten M.S.M."/>
            <person name="Mascher T."/>
            <person name="Medema M.H."/>
            <person name="Devos D.P."/>
            <person name="Kaster A.-K."/>
            <person name="Ovreas L."/>
            <person name="Rohde M."/>
            <person name="Galperin M.Y."/>
            <person name="Jogler C."/>
        </authorList>
    </citation>
    <scope>NUCLEOTIDE SEQUENCE [LARGE SCALE GENOMIC DNA]</scope>
    <source>
        <strain evidence="3 4">Mal52</strain>
    </source>
</reference>
<dbReference type="KEGG" id="sdyn:Mal52_55170"/>
<dbReference type="PROSITE" id="PS51677">
    <property type="entry name" value="NODB"/>
    <property type="match status" value="1"/>
</dbReference>
<accession>A0A517ZWX5</accession>
<dbReference type="PANTHER" id="PTHR10587">
    <property type="entry name" value="GLYCOSYL TRANSFERASE-RELATED"/>
    <property type="match status" value="1"/>
</dbReference>
<dbReference type="EC" id="3.5.1.104" evidence="3"/>
<keyword evidence="3" id="KW-0378">Hydrolase</keyword>
<dbReference type="AlphaFoldDB" id="A0A517ZWX5"/>
<organism evidence="3 4">
    <name type="scientific">Symmachiella dynata</name>
    <dbReference type="NCBI Taxonomy" id="2527995"/>
    <lineage>
        <taxon>Bacteria</taxon>
        <taxon>Pseudomonadati</taxon>
        <taxon>Planctomycetota</taxon>
        <taxon>Planctomycetia</taxon>
        <taxon>Planctomycetales</taxon>
        <taxon>Planctomycetaceae</taxon>
        <taxon>Symmachiella</taxon>
    </lineage>
</organism>
<evidence type="ECO:0000313" key="4">
    <source>
        <dbReference type="Proteomes" id="UP000319383"/>
    </source>
</evidence>
<dbReference type="RefSeq" id="WP_145379580.1">
    <property type="nucleotide sequence ID" value="NZ_CP036276.1"/>
</dbReference>
<dbReference type="Proteomes" id="UP000319383">
    <property type="component" value="Chromosome"/>
</dbReference>
<dbReference type="GO" id="GO:0005975">
    <property type="term" value="P:carbohydrate metabolic process"/>
    <property type="evidence" value="ECO:0007669"/>
    <property type="project" value="InterPro"/>
</dbReference>
<dbReference type="InterPro" id="IPR011330">
    <property type="entry name" value="Glyco_hydro/deAcase_b/a-brl"/>
</dbReference>
<feature type="domain" description="NodB homology" evidence="2">
    <location>
        <begin position="29"/>
        <end position="210"/>
    </location>
</feature>
<proteinExistence type="predicted"/>
<feature type="compositionally biased region" description="Basic and acidic residues" evidence="1">
    <location>
        <begin position="239"/>
        <end position="250"/>
    </location>
</feature>
<name>A0A517ZWX5_9PLAN</name>
<dbReference type="GO" id="GO:0016810">
    <property type="term" value="F:hydrolase activity, acting on carbon-nitrogen (but not peptide) bonds"/>
    <property type="evidence" value="ECO:0007669"/>
    <property type="project" value="InterPro"/>
</dbReference>
<keyword evidence="4" id="KW-1185">Reference proteome</keyword>
<gene>
    <name evidence="3" type="primary">pgdA</name>
    <name evidence="3" type="ORF">Mal52_55170</name>
</gene>
<evidence type="ECO:0000259" key="2">
    <source>
        <dbReference type="PROSITE" id="PS51677"/>
    </source>
</evidence>
<dbReference type="EMBL" id="CP036276">
    <property type="protein sequence ID" value="QDU46989.1"/>
    <property type="molecule type" value="Genomic_DNA"/>
</dbReference>
<protein>
    <submittedName>
        <fullName evidence="3">Peptidoglycan-N-acetylglucosamine deacetylase</fullName>
        <ecNumber evidence="3">3.5.1.104</ecNumber>
    </submittedName>
</protein>
<dbReference type="InterPro" id="IPR050248">
    <property type="entry name" value="Polysacc_deacetylase_ArnD"/>
</dbReference>
<evidence type="ECO:0000256" key="1">
    <source>
        <dbReference type="SAM" id="MobiDB-lite"/>
    </source>
</evidence>
<sequence>MVHVIGTYLPRMLRHVIWDPLWKMPSQGKNLYLTFDDGPDEVATPQLLEILDRHQASATFFLRGDHAEQRPQMVRDMLSAGHAIGNHTYSHANAWKVSSDEYKAELERATDILQQLTGEPIRWMRPPFGRITPATLTWCKHAGQKLVMWDVLPGDFTPTATAAHVAQWTHNRIRPGSIVCLHDNPKSRAVTPAAMAELLPRLQDDGWQLCALPAVREFIPAIREGEAPAEPRMPHARAHREASEKINRQA</sequence>
<feature type="region of interest" description="Disordered" evidence="1">
    <location>
        <begin position="226"/>
        <end position="250"/>
    </location>
</feature>
<dbReference type="CDD" id="cd10959">
    <property type="entry name" value="CE4_NodB_like_3"/>
    <property type="match status" value="1"/>
</dbReference>
<dbReference type="Pfam" id="PF01522">
    <property type="entry name" value="Polysacc_deac_1"/>
    <property type="match status" value="1"/>
</dbReference>
<dbReference type="Gene3D" id="3.20.20.370">
    <property type="entry name" value="Glycoside hydrolase/deacetylase"/>
    <property type="match status" value="1"/>
</dbReference>
<dbReference type="PANTHER" id="PTHR10587:SF137">
    <property type="entry name" value="4-DEOXY-4-FORMAMIDO-L-ARABINOSE-PHOSPHOUNDECAPRENOL DEFORMYLASE ARND-RELATED"/>
    <property type="match status" value="1"/>
</dbReference>
<dbReference type="InterPro" id="IPR002509">
    <property type="entry name" value="NODB_dom"/>
</dbReference>
<evidence type="ECO:0000313" key="3">
    <source>
        <dbReference type="EMBL" id="QDU46989.1"/>
    </source>
</evidence>
<dbReference type="SUPFAM" id="SSF88713">
    <property type="entry name" value="Glycoside hydrolase/deacetylase"/>
    <property type="match status" value="1"/>
</dbReference>